<proteinExistence type="predicted"/>
<name>A0ABY7GUQ0_9BACT</name>
<dbReference type="InterPro" id="IPR018727">
    <property type="entry name" value="DUF2267"/>
</dbReference>
<dbReference type="InterPro" id="IPR038282">
    <property type="entry name" value="DUF2267_sf"/>
</dbReference>
<accession>A0ABY7GUQ0</accession>
<dbReference type="Pfam" id="PF10025">
    <property type="entry name" value="DUF2267"/>
    <property type="match status" value="1"/>
</dbReference>
<reference evidence="1" key="1">
    <citation type="submission" date="2022-11" db="EMBL/GenBank/DDBJ databases">
        <title>Minimal conservation of predation-associated metabolite biosynthetic gene clusters underscores biosynthetic potential of Myxococcota including descriptions for ten novel species: Archangium lansinium sp. nov., Myxococcus landrumus sp. nov., Nannocystis bai.</title>
        <authorList>
            <person name="Ahearne A."/>
            <person name="Stevens C."/>
            <person name="Dowd S."/>
        </authorList>
    </citation>
    <scope>NUCLEOTIDE SEQUENCE</scope>
    <source>
        <strain evidence="1">Fl3</strain>
    </source>
</reference>
<dbReference type="Gene3D" id="1.10.490.110">
    <property type="entry name" value="Uncharacterized conserved protein DUF2267"/>
    <property type="match status" value="1"/>
</dbReference>
<protein>
    <submittedName>
        <fullName evidence="1">DUF2267 domain-containing protein</fullName>
    </submittedName>
</protein>
<gene>
    <name evidence="1" type="ORF">O0S08_31250</name>
</gene>
<dbReference type="EMBL" id="CP114040">
    <property type="protein sequence ID" value="WAS90687.1"/>
    <property type="molecule type" value="Genomic_DNA"/>
</dbReference>
<evidence type="ECO:0000313" key="1">
    <source>
        <dbReference type="EMBL" id="WAS90687.1"/>
    </source>
</evidence>
<sequence>MSSAIDDLFQETLQTTRGWLREIAVAVPSIDAQQAYHLLCATLRSLRDRLPIEDAVQLAAQLPVLVRGLYYDGWRPSEVPMRIRDKEEFLRLVAARYQVRPLHDLEQGVRAVLAVVSTNIDFGETFSVLRTLPLELRELWPEHIRQAA</sequence>
<dbReference type="Proteomes" id="UP001164459">
    <property type="component" value="Chromosome"/>
</dbReference>
<keyword evidence="2" id="KW-1185">Reference proteome</keyword>
<organism evidence="1 2">
    <name type="scientific">Nannocystis punicea</name>
    <dbReference type="NCBI Taxonomy" id="2995304"/>
    <lineage>
        <taxon>Bacteria</taxon>
        <taxon>Pseudomonadati</taxon>
        <taxon>Myxococcota</taxon>
        <taxon>Polyangia</taxon>
        <taxon>Nannocystales</taxon>
        <taxon>Nannocystaceae</taxon>
        <taxon>Nannocystis</taxon>
    </lineage>
</organism>
<evidence type="ECO:0000313" key="2">
    <source>
        <dbReference type="Proteomes" id="UP001164459"/>
    </source>
</evidence>
<dbReference type="RefSeq" id="WP_269033014.1">
    <property type="nucleotide sequence ID" value="NZ_CP114040.1"/>
</dbReference>